<evidence type="ECO:0000313" key="4">
    <source>
        <dbReference type="EMBL" id="KPK64614.1"/>
    </source>
</evidence>
<dbReference type="GO" id="GO:0032259">
    <property type="term" value="P:methylation"/>
    <property type="evidence" value="ECO:0007669"/>
    <property type="project" value="UniProtKB-KW"/>
</dbReference>
<dbReference type="GO" id="GO:0008168">
    <property type="term" value="F:methyltransferase activity"/>
    <property type="evidence" value="ECO:0007669"/>
    <property type="project" value="UniProtKB-KW"/>
</dbReference>
<dbReference type="Proteomes" id="UP000051373">
    <property type="component" value="Unassembled WGS sequence"/>
</dbReference>
<protein>
    <recommendedName>
        <fullName evidence="6">Trimethylamine methyltransferase</fullName>
    </recommendedName>
</protein>
<sequence>MTNPRPILQFLSNQTIEKIITEARDILCKLGVEVHNEEILSMLHDHGAKVDRAKRRVLLTTEVIDKALKSTPCSFKLYDVLGNETNDFSGYNVHFTPGSAALNILDAKTQDIRKPVTKDYIDYAKIVSQLKNIASQSTAFIPADVHEKISDSYRLYLSLLYCEKPVVTGAFTVDAFDIMKELQIVVRGDEHQLASKPLAIFSCCPTSPLKWSEVTSQNVVDCARFSIPVEFISMPLSGFMAPVTLVGTLVQHTAETISGIVISQLTRPGTPVLYGGSPAVFDVRYETTPMGAIGTQMIDCAHNEIGKYLGIPTQAYISLSDAKMLDAQAGLESSMGATLAALAGINNVSGPGMLDFESCQSLEKLVLDNEICGMVLRLVKGIEPKEDFPALPRFEELLKEQHLLISEHTQKYLKAELYFPGRVIDRANRARWQEEGGLTLLRRAQQEVESLVENYKPTRLSDTAKVELTRLMSREARRCGMPSLPETTV</sequence>
<gene>
    <name evidence="4" type="ORF">AMJ83_02115</name>
</gene>
<accession>A0A0S8FVB4</accession>
<proteinExistence type="inferred from homology"/>
<evidence type="ECO:0008006" key="6">
    <source>
        <dbReference type="Google" id="ProtNLM"/>
    </source>
</evidence>
<comment type="similarity">
    <text evidence="1">Belongs to the trimethylamine methyltransferase family.</text>
</comment>
<evidence type="ECO:0000256" key="1">
    <source>
        <dbReference type="ARBA" id="ARBA00007137"/>
    </source>
</evidence>
<keyword evidence="3" id="KW-0808">Transferase</keyword>
<evidence type="ECO:0000256" key="2">
    <source>
        <dbReference type="ARBA" id="ARBA00022603"/>
    </source>
</evidence>
<reference evidence="4 5" key="1">
    <citation type="journal article" date="2015" name="Microbiome">
        <title>Genomic resolution of linkages in carbon, nitrogen, and sulfur cycling among widespread estuary sediment bacteria.</title>
        <authorList>
            <person name="Baker B.J."/>
            <person name="Lazar C.S."/>
            <person name="Teske A.P."/>
            <person name="Dick G.J."/>
        </authorList>
    </citation>
    <scope>NUCLEOTIDE SEQUENCE [LARGE SCALE GENOMIC DNA]</scope>
    <source>
        <strain evidence="4">SM23_42</strain>
    </source>
</reference>
<dbReference type="AlphaFoldDB" id="A0A0S8FVB4"/>
<evidence type="ECO:0000256" key="3">
    <source>
        <dbReference type="ARBA" id="ARBA00022679"/>
    </source>
</evidence>
<organism evidence="4 5">
    <name type="scientific">candidate division WOR_3 bacterium SM23_42</name>
    <dbReference type="NCBI Taxonomy" id="1703779"/>
    <lineage>
        <taxon>Bacteria</taxon>
        <taxon>Bacteria division WOR-3</taxon>
    </lineage>
</organism>
<dbReference type="Pfam" id="PF06253">
    <property type="entry name" value="MTTB"/>
    <property type="match status" value="1"/>
</dbReference>
<name>A0A0S8FVB4_UNCW3</name>
<keyword evidence="2" id="KW-0489">Methyltransferase</keyword>
<dbReference type="InterPro" id="IPR038601">
    <property type="entry name" value="MttB-like_sf"/>
</dbReference>
<comment type="caution">
    <text evidence="4">The sequence shown here is derived from an EMBL/GenBank/DDBJ whole genome shotgun (WGS) entry which is preliminary data.</text>
</comment>
<evidence type="ECO:0000313" key="5">
    <source>
        <dbReference type="Proteomes" id="UP000051373"/>
    </source>
</evidence>
<dbReference type="GO" id="GO:0015948">
    <property type="term" value="P:methanogenesis"/>
    <property type="evidence" value="ECO:0007669"/>
    <property type="project" value="InterPro"/>
</dbReference>
<dbReference type="Gene3D" id="3.20.20.480">
    <property type="entry name" value="Trimethylamine methyltransferase-like"/>
    <property type="match status" value="1"/>
</dbReference>
<dbReference type="EMBL" id="LJUJ01000002">
    <property type="protein sequence ID" value="KPK64614.1"/>
    <property type="molecule type" value="Genomic_DNA"/>
</dbReference>
<dbReference type="InterPro" id="IPR010426">
    <property type="entry name" value="MTTB_MeTrfase"/>
</dbReference>
<dbReference type="STRING" id="1703779.AMJ83_02115"/>